<dbReference type="Proteomes" id="UP000728032">
    <property type="component" value="Unassembled WGS sequence"/>
</dbReference>
<dbReference type="SUPFAM" id="SSF48576">
    <property type="entry name" value="Terpenoid synthases"/>
    <property type="match status" value="1"/>
</dbReference>
<organism evidence="1">
    <name type="scientific">Oppiella nova</name>
    <dbReference type="NCBI Taxonomy" id="334625"/>
    <lineage>
        <taxon>Eukaryota</taxon>
        <taxon>Metazoa</taxon>
        <taxon>Ecdysozoa</taxon>
        <taxon>Arthropoda</taxon>
        <taxon>Chelicerata</taxon>
        <taxon>Arachnida</taxon>
        <taxon>Acari</taxon>
        <taxon>Acariformes</taxon>
        <taxon>Sarcoptiformes</taxon>
        <taxon>Oribatida</taxon>
        <taxon>Brachypylina</taxon>
        <taxon>Oppioidea</taxon>
        <taxon>Oppiidae</taxon>
        <taxon>Oppiella</taxon>
    </lineage>
</organism>
<protein>
    <submittedName>
        <fullName evidence="1">Uncharacterized protein</fullName>
    </submittedName>
</protein>
<dbReference type="EMBL" id="CAJPVJ010021002">
    <property type="protein sequence ID" value="CAG2177828.1"/>
    <property type="molecule type" value="Genomic_DNA"/>
</dbReference>
<dbReference type="InterPro" id="IPR008949">
    <property type="entry name" value="Isoprenoid_synthase_dom_sf"/>
</dbReference>
<keyword evidence="2" id="KW-1185">Reference proteome</keyword>
<reference evidence="1" key="1">
    <citation type="submission" date="2020-11" db="EMBL/GenBank/DDBJ databases">
        <authorList>
            <person name="Tran Van P."/>
        </authorList>
    </citation>
    <scope>NUCLEOTIDE SEQUENCE</scope>
</reference>
<accession>A0A7R9MIN8</accession>
<feature type="non-terminal residue" evidence="1">
    <location>
        <position position="1"/>
    </location>
</feature>
<evidence type="ECO:0000313" key="2">
    <source>
        <dbReference type="Proteomes" id="UP000728032"/>
    </source>
</evidence>
<name>A0A7R9MIN8_9ACAR</name>
<sequence length="186" mass="22384">MTTLSLLKSTEEFGNSRFRPLFNKGMNPCPHREWVLQEMTKWSKEFSHYSEKSTPYAMAFVPYLYSSCKSKQRLLNVGKWVEFITYLDNDMERARRERSPELLRELTDKLLNAMETGRCDQTFNSGRRLLEVVDVLEGHMDEHWMSNMRQYLRDVFATHVTIHCDYWLKDRFIPYDEYNDIRLQES</sequence>
<dbReference type="AlphaFoldDB" id="A0A7R9MIN8"/>
<gene>
    <name evidence="1" type="ORF">ONB1V03_LOCUS17255</name>
</gene>
<dbReference type="EMBL" id="OC935827">
    <property type="protein sequence ID" value="CAD7660692.1"/>
    <property type="molecule type" value="Genomic_DNA"/>
</dbReference>
<proteinExistence type="predicted"/>
<dbReference type="Gene3D" id="1.10.600.10">
    <property type="entry name" value="Farnesyl Diphosphate Synthase"/>
    <property type="match status" value="1"/>
</dbReference>
<dbReference type="OrthoDB" id="6527222at2759"/>
<evidence type="ECO:0000313" key="1">
    <source>
        <dbReference type="EMBL" id="CAD7660692.1"/>
    </source>
</evidence>